<dbReference type="Pfam" id="PF00571">
    <property type="entry name" value="CBS"/>
    <property type="match status" value="1"/>
</dbReference>
<protein>
    <recommendedName>
        <fullName evidence="2">GMP reductase</fullName>
        <ecNumber evidence="1">1.7.1.7</ecNumber>
    </recommendedName>
</protein>
<dbReference type="InterPro" id="IPR013785">
    <property type="entry name" value="Aldolase_TIM"/>
</dbReference>
<dbReference type="SMART" id="SM01240">
    <property type="entry name" value="IMPDH"/>
    <property type="match status" value="1"/>
</dbReference>
<dbReference type="PANTHER" id="PTHR43170:SF5">
    <property type="entry name" value="GMP REDUCTASE"/>
    <property type="match status" value="1"/>
</dbReference>
<feature type="domain" description="CBS" evidence="7">
    <location>
        <begin position="95"/>
        <end position="152"/>
    </location>
</feature>
<evidence type="ECO:0000256" key="6">
    <source>
        <dbReference type="PROSITE-ProRule" id="PRU00703"/>
    </source>
</evidence>
<keyword evidence="3" id="KW-0521">NADP</keyword>
<proteinExistence type="predicted"/>
<evidence type="ECO:0000259" key="7">
    <source>
        <dbReference type="PROSITE" id="PS51371"/>
    </source>
</evidence>
<dbReference type="InterPro" id="IPR001093">
    <property type="entry name" value="IMP_DH_GMPRt"/>
</dbReference>
<sequence>MRFLDGQTPAADLTYSDVFLVPNRSDVASRLDVDLSSSDGTGTTVPLVVANMTAVSGRRMAETVARRGGLAVIPQDIPIDVVAEVVDWVKQRHTVLETALTLQPHDTVLDALHLIPKRAYGAVVVVDADERPVGVVTPADCAGVDRYTRSPTS</sequence>
<reference evidence="9" key="1">
    <citation type="journal article" date="2019" name="Int. J. Syst. Evol. Microbiol.">
        <title>The Global Catalogue of Microorganisms (GCM) 10K type strain sequencing project: providing services to taxonomists for standard genome sequencing and annotation.</title>
        <authorList>
            <consortium name="The Broad Institute Genomics Platform"/>
            <consortium name="The Broad Institute Genome Sequencing Center for Infectious Disease"/>
            <person name="Wu L."/>
            <person name="Ma J."/>
        </authorList>
    </citation>
    <scope>NUCLEOTIDE SEQUENCE [LARGE SCALE GENOMIC DNA]</scope>
    <source>
        <strain evidence="9">NBRC 108730</strain>
    </source>
</reference>
<keyword evidence="9" id="KW-1185">Reference proteome</keyword>
<dbReference type="Gene3D" id="3.20.20.70">
    <property type="entry name" value="Aldolase class I"/>
    <property type="match status" value="1"/>
</dbReference>
<dbReference type="Pfam" id="PF00478">
    <property type="entry name" value="IMPDH"/>
    <property type="match status" value="1"/>
</dbReference>
<evidence type="ECO:0000256" key="2">
    <source>
        <dbReference type="ARBA" id="ARBA00015800"/>
    </source>
</evidence>
<dbReference type="InterPro" id="IPR050139">
    <property type="entry name" value="GMP_reductase"/>
</dbReference>
<evidence type="ECO:0000256" key="3">
    <source>
        <dbReference type="ARBA" id="ARBA00022857"/>
    </source>
</evidence>
<dbReference type="Proteomes" id="UP001157017">
    <property type="component" value="Unassembled WGS sequence"/>
</dbReference>
<gene>
    <name evidence="8" type="ORF">GCM10025868_38370</name>
</gene>
<dbReference type="PANTHER" id="PTHR43170">
    <property type="entry name" value="GMP REDUCTASE"/>
    <property type="match status" value="1"/>
</dbReference>
<evidence type="ECO:0000256" key="1">
    <source>
        <dbReference type="ARBA" id="ARBA00012678"/>
    </source>
</evidence>
<keyword evidence="4" id="KW-0560">Oxidoreductase</keyword>
<dbReference type="EC" id="1.7.1.7" evidence="1"/>
<evidence type="ECO:0000313" key="9">
    <source>
        <dbReference type="Proteomes" id="UP001157017"/>
    </source>
</evidence>
<dbReference type="InterPro" id="IPR046342">
    <property type="entry name" value="CBS_dom_sf"/>
</dbReference>
<dbReference type="PROSITE" id="PS51371">
    <property type="entry name" value="CBS"/>
    <property type="match status" value="1"/>
</dbReference>
<keyword evidence="5 6" id="KW-0129">CBS domain</keyword>
<dbReference type="EMBL" id="BSUZ01000001">
    <property type="protein sequence ID" value="GMA88587.1"/>
    <property type="molecule type" value="Genomic_DNA"/>
</dbReference>
<evidence type="ECO:0000313" key="8">
    <source>
        <dbReference type="EMBL" id="GMA88587.1"/>
    </source>
</evidence>
<dbReference type="InterPro" id="IPR000644">
    <property type="entry name" value="CBS_dom"/>
</dbReference>
<comment type="caution">
    <text evidence="8">The sequence shown here is derived from an EMBL/GenBank/DDBJ whole genome shotgun (WGS) entry which is preliminary data.</text>
</comment>
<accession>A0ABQ6JK27</accession>
<evidence type="ECO:0000256" key="4">
    <source>
        <dbReference type="ARBA" id="ARBA00023002"/>
    </source>
</evidence>
<organism evidence="8 9">
    <name type="scientific">Angustibacter aerolatus</name>
    <dbReference type="NCBI Taxonomy" id="1162965"/>
    <lineage>
        <taxon>Bacteria</taxon>
        <taxon>Bacillati</taxon>
        <taxon>Actinomycetota</taxon>
        <taxon>Actinomycetes</taxon>
        <taxon>Kineosporiales</taxon>
        <taxon>Kineosporiaceae</taxon>
    </lineage>
</organism>
<name>A0ABQ6JK27_9ACTN</name>
<dbReference type="SUPFAM" id="SSF54631">
    <property type="entry name" value="CBS-domain pair"/>
    <property type="match status" value="1"/>
</dbReference>
<evidence type="ECO:0000256" key="5">
    <source>
        <dbReference type="ARBA" id="ARBA00023122"/>
    </source>
</evidence>
<dbReference type="SUPFAM" id="SSF51412">
    <property type="entry name" value="Inosine monophosphate dehydrogenase (IMPDH)"/>
    <property type="match status" value="1"/>
</dbReference>